<evidence type="ECO:0000256" key="1">
    <source>
        <dbReference type="SAM" id="MobiDB-lite"/>
    </source>
</evidence>
<feature type="compositionally biased region" description="Basic and acidic residues" evidence="1">
    <location>
        <begin position="233"/>
        <end position="245"/>
    </location>
</feature>
<evidence type="ECO:0008006" key="4">
    <source>
        <dbReference type="Google" id="ProtNLM"/>
    </source>
</evidence>
<dbReference type="Proteomes" id="UP000035067">
    <property type="component" value="Unassembled WGS sequence"/>
</dbReference>
<feature type="compositionally biased region" description="Basic residues" evidence="1">
    <location>
        <begin position="204"/>
        <end position="215"/>
    </location>
</feature>
<evidence type="ECO:0000313" key="2">
    <source>
        <dbReference type="EMBL" id="KKZ13463.1"/>
    </source>
</evidence>
<reference evidence="2 3" key="1">
    <citation type="submission" date="2015-01" db="EMBL/GenBank/DDBJ databases">
        <title>Lifestyle Evolution in Cyanobacterial Symbionts of Sponges.</title>
        <authorList>
            <person name="Burgsdorf I."/>
            <person name="Slaby B.M."/>
            <person name="Handley K.M."/>
            <person name="Haber M."/>
            <person name="Blom J."/>
            <person name="Marshall C.W."/>
            <person name="Gilbert J.A."/>
            <person name="Hentschel U."/>
            <person name="Steindler L."/>
        </authorList>
    </citation>
    <scope>NUCLEOTIDE SEQUENCE [LARGE SCALE GENOMIC DNA]</scope>
    <source>
        <strain evidence="2">SP3</strain>
    </source>
</reference>
<name>A0A0G2HN35_9SYNE</name>
<sequence length="266" mass="29938">MALPQELLVSTLLRARVQDDQGADHGVGHQVWMHPPAHRVLGWASRPTSFGPTRSVWRLNQLRQLQGDVAVVSETPAQTQQSTLDLLPTIMGAHLYSPDGLALGSVVDAVVILPTGAIGHYLVARSDPRLPATSRWRLQPNTILDQQPGRVVAAVGTLDDLPLVRTGLRTRALQTSQRWRERLQETTVQAGRHLEDWLHSAPLPKHHRNRSQGPRRQREDILHTDFSGSGQGPEREVWDAWEHPPHRQPFSHQDSEIRDPDHESWI</sequence>
<evidence type="ECO:0000313" key="3">
    <source>
        <dbReference type="Proteomes" id="UP000035067"/>
    </source>
</evidence>
<organism evidence="2 3">
    <name type="scientific">Candidatus Synechococcus spongiarum SP3</name>
    <dbReference type="NCBI Taxonomy" id="1604020"/>
    <lineage>
        <taxon>Bacteria</taxon>
        <taxon>Bacillati</taxon>
        <taxon>Cyanobacteriota</taxon>
        <taxon>Cyanophyceae</taxon>
        <taxon>Synechococcales</taxon>
        <taxon>Synechococcaceae</taxon>
        <taxon>Synechococcus</taxon>
    </lineage>
</organism>
<dbReference type="AlphaFoldDB" id="A0A0G2HN35"/>
<proteinExistence type="predicted"/>
<feature type="compositionally biased region" description="Basic and acidic residues" evidence="1">
    <location>
        <begin position="253"/>
        <end position="266"/>
    </location>
</feature>
<dbReference type="EMBL" id="JXQG01000001">
    <property type="protein sequence ID" value="KKZ13463.1"/>
    <property type="molecule type" value="Genomic_DNA"/>
</dbReference>
<feature type="region of interest" description="Disordered" evidence="1">
    <location>
        <begin position="194"/>
        <end position="266"/>
    </location>
</feature>
<comment type="caution">
    <text evidence="2">The sequence shown here is derived from an EMBL/GenBank/DDBJ whole genome shotgun (WGS) entry which is preliminary data.</text>
</comment>
<protein>
    <recommendedName>
        <fullName evidence="4">RNA methyltransferase</fullName>
    </recommendedName>
</protein>
<gene>
    <name evidence="2" type="ORF">TE42_00350</name>
</gene>
<accession>A0A0G2HN35</accession>
<dbReference type="PATRIC" id="fig|1604020.3.peg.265"/>